<sequence length="201" mass="23216">MSEEFNPAYTADQCHVSEPLRSSLPNICERILEDSLMKENVIDILDEVESHVERLRKEAVHLEEEKETIMTALDTLKHSHILEDITETEKGDIERYADKILSRCSTIEVSVKIVRDHIQEDSLHQVNKLIDNMIKELKDNPAATKLKCLSFMNSCSSYCENGNEDKNFEHALLGCTIDDQKRVKKRLQGLMNYIDKFNMMS</sequence>
<dbReference type="GO" id="GO:0000774">
    <property type="term" value="F:adenyl-nucleotide exchange factor activity"/>
    <property type="evidence" value="ECO:0007669"/>
    <property type="project" value="InterPro"/>
</dbReference>
<dbReference type="EMBL" id="DS235430">
    <property type="protein sequence ID" value="EEB15643.1"/>
    <property type="molecule type" value="Genomic_DNA"/>
</dbReference>
<dbReference type="Gene3D" id="1.20.58.890">
    <property type="match status" value="1"/>
</dbReference>
<evidence type="ECO:0000256" key="1">
    <source>
        <dbReference type="SAM" id="Coils"/>
    </source>
</evidence>
<dbReference type="STRING" id="121224.E0VQI7"/>
<dbReference type="VEuPathDB" id="VectorBase:PHUM378170"/>
<dbReference type="InterPro" id="IPR037689">
    <property type="entry name" value="BAG2"/>
</dbReference>
<dbReference type="OrthoDB" id="6284251at2759"/>
<dbReference type="RefSeq" id="XP_002428381.1">
    <property type="nucleotide sequence ID" value="XM_002428336.1"/>
</dbReference>
<dbReference type="InParanoid" id="E0VQI7"/>
<dbReference type="HOGENOM" id="CLU_072417_1_0_1"/>
<dbReference type="AlphaFoldDB" id="E0VQI7"/>
<evidence type="ECO:0000313" key="3">
    <source>
        <dbReference type="EnsemblMetazoa" id="PHUM378170-PA"/>
    </source>
</evidence>
<dbReference type="EMBL" id="AAZO01004422">
    <property type="status" value="NOT_ANNOTATED_CDS"/>
    <property type="molecule type" value="Genomic_DNA"/>
</dbReference>
<reference evidence="2" key="2">
    <citation type="submission" date="2007-04" db="EMBL/GenBank/DDBJ databases">
        <title>The genome of the human body louse.</title>
        <authorList>
            <consortium name="The Human Body Louse Genome Consortium"/>
            <person name="Kirkness E."/>
            <person name="Walenz B."/>
            <person name="Hass B."/>
            <person name="Bruggner R."/>
            <person name="Strausberg R."/>
        </authorList>
    </citation>
    <scope>NUCLEOTIDE SEQUENCE</scope>
    <source>
        <strain evidence="2">USDA</strain>
    </source>
</reference>
<evidence type="ECO:0000313" key="2">
    <source>
        <dbReference type="EMBL" id="EEB15643.1"/>
    </source>
</evidence>
<protein>
    <recommendedName>
        <fullName evidence="5">BAG family molecular chaperone regulator 2</fullName>
    </recommendedName>
</protein>
<dbReference type="CTD" id="8237171"/>
<dbReference type="PANTHER" id="PTHR12334:SF6">
    <property type="entry name" value="BAG FAMILY MOLECULAR CHAPERONE REGULATOR 2"/>
    <property type="match status" value="1"/>
</dbReference>
<proteinExistence type="predicted"/>
<dbReference type="GeneID" id="8237171"/>
<dbReference type="PANTHER" id="PTHR12334">
    <property type="entry name" value="BAG FAMILY MOLECULAR CHAPERONE REGULATOR 2"/>
    <property type="match status" value="1"/>
</dbReference>
<evidence type="ECO:0008006" key="5">
    <source>
        <dbReference type="Google" id="ProtNLM"/>
    </source>
</evidence>
<reference evidence="3" key="3">
    <citation type="submission" date="2020-05" db="UniProtKB">
        <authorList>
            <consortium name="EnsemblMetazoa"/>
        </authorList>
    </citation>
    <scope>IDENTIFICATION</scope>
    <source>
        <strain evidence="3">USDA</strain>
    </source>
</reference>
<accession>E0VQI7</accession>
<feature type="coiled-coil region" evidence="1">
    <location>
        <begin position="38"/>
        <end position="72"/>
    </location>
</feature>
<reference evidence="2" key="1">
    <citation type="submission" date="2007-04" db="EMBL/GenBank/DDBJ databases">
        <title>Annotation of Pediculus humanus corporis strain USDA.</title>
        <authorList>
            <person name="Kirkness E."/>
            <person name="Hannick L."/>
            <person name="Hass B."/>
            <person name="Bruggner R."/>
            <person name="Lawson D."/>
            <person name="Bidwell S."/>
            <person name="Joardar V."/>
            <person name="Caler E."/>
            <person name="Walenz B."/>
            <person name="Inman J."/>
            <person name="Schobel S."/>
            <person name="Galinsky K."/>
            <person name="Amedeo P."/>
            <person name="Strausberg R."/>
        </authorList>
    </citation>
    <scope>NUCLEOTIDE SEQUENCE</scope>
    <source>
        <strain evidence="2">USDA</strain>
    </source>
</reference>
<dbReference type="GO" id="GO:0050821">
    <property type="term" value="P:protein stabilization"/>
    <property type="evidence" value="ECO:0007669"/>
    <property type="project" value="TreeGrafter"/>
</dbReference>
<name>E0VQI7_PEDHC</name>
<gene>
    <name evidence="3" type="primary">8237171</name>
    <name evidence="2" type="ORF">Phum_PHUM378170</name>
</gene>
<dbReference type="FunCoup" id="E0VQI7">
    <property type="interactions" value="337"/>
</dbReference>
<keyword evidence="4" id="KW-1185">Reference proteome</keyword>
<dbReference type="EnsemblMetazoa" id="PHUM378170-RA">
    <property type="protein sequence ID" value="PHUM378170-PA"/>
    <property type="gene ID" value="PHUM378170"/>
</dbReference>
<keyword evidence="1" id="KW-0175">Coiled coil</keyword>
<dbReference type="KEGG" id="phu:Phum_PHUM378170"/>
<dbReference type="Proteomes" id="UP000009046">
    <property type="component" value="Unassembled WGS sequence"/>
</dbReference>
<dbReference type="OMA" id="LHATKMI"/>
<evidence type="ECO:0000313" key="4">
    <source>
        <dbReference type="Proteomes" id="UP000009046"/>
    </source>
</evidence>
<organism>
    <name type="scientific">Pediculus humanus subsp. corporis</name>
    <name type="common">Body louse</name>
    <dbReference type="NCBI Taxonomy" id="121224"/>
    <lineage>
        <taxon>Eukaryota</taxon>
        <taxon>Metazoa</taxon>
        <taxon>Ecdysozoa</taxon>
        <taxon>Arthropoda</taxon>
        <taxon>Hexapoda</taxon>
        <taxon>Insecta</taxon>
        <taxon>Pterygota</taxon>
        <taxon>Neoptera</taxon>
        <taxon>Paraneoptera</taxon>
        <taxon>Psocodea</taxon>
        <taxon>Troctomorpha</taxon>
        <taxon>Phthiraptera</taxon>
        <taxon>Anoplura</taxon>
        <taxon>Pediculidae</taxon>
        <taxon>Pediculus</taxon>
    </lineage>
</organism>
<dbReference type="eggNOG" id="KOG3633">
    <property type="taxonomic scope" value="Eukaryota"/>
</dbReference>
<dbReference type="GO" id="GO:0051087">
    <property type="term" value="F:protein-folding chaperone binding"/>
    <property type="evidence" value="ECO:0007669"/>
    <property type="project" value="InterPro"/>
</dbReference>